<evidence type="ECO:0000256" key="1">
    <source>
        <dbReference type="SAM" id="Phobius"/>
    </source>
</evidence>
<sequence>MNSTDRRPARSARSRANRAFVARFVAGIVLYAIALSLAVAVDGSAIPAWLPALLVLPAAGLMAWANVGMYRSADEFEKRKIAEAILIAFAASVPLILAVGFLQFFFLPALNWIFAFSILMLGWVVGTVISVVRYR</sequence>
<reference evidence="2 3" key="1">
    <citation type="submission" date="2020-08" db="EMBL/GenBank/DDBJ databases">
        <title>Sequencing the genomes of 1000 actinobacteria strains.</title>
        <authorList>
            <person name="Klenk H.-P."/>
        </authorList>
    </citation>
    <scope>NUCLEOTIDE SEQUENCE [LARGE SCALE GENOMIC DNA]</scope>
    <source>
        <strain evidence="2 3">DSM 28796</strain>
    </source>
</reference>
<dbReference type="RefSeq" id="WP_184326291.1">
    <property type="nucleotide sequence ID" value="NZ_JACHLZ010000001.1"/>
</dbReference>
<feature type="transmembrane region" description="Helical" evidence="1">
    <location>
        <begin position="46"/>
        <end position="69"/>
    </location>
</feature>
<gene>
    <name evidence="2" type="ORF">HNR70_002890</name>
</gene>
<evidence type="ECO:0000313" key="2">
    <source>
        <dbReference type="EMBL" id="MBB5833077.1"/>
    </source>
</evidence>
<protein>
    <submittedName>
        <fullName evidence="2">ABC-type multidrug transport system permease subunit</fullName>
    </submittedName>
</protein>
<keyword evidence="1" id="KW-0812">Transmembrane</keyword>
<dbReference type="AlphaFoldDB" id="A0A841AGM3"/>
<keyword evidence="3" id="KW-1185">Reference proteome</keyword>
<keyword evidence="1" id="KW-1133">Transmembrane helix</keyword>
<accession>A0A841AGM3</accession>
<evidence type="ECO:0000313" key="3">
    <source>
        <dbReference type="Proteomes" id="UP000588158"/>
    </source>
</evidence>
<organism evidence="2 3">
    <name type="scientific">Brachybacterium aquaticum</name>
    <dbReference type="NCBI Taxonomy" id="1432564"/>
    <lineage>
        <taxon>Bacteria</taxon>
        <taxon>Bacillati</taxon>
        <taxon>Actinomycetota</taxon>
        <taxon>Actinomycetes</taxon>
        <taxon>Micrococcales</taxon>
        <taxon>Dermabacteraceae</taxon>
        <taxon>Brachybacterium</taxon>
    </lineage>
</organism>
<dbReference type="Proteomes" id="UP000588158">
    <property type="component" value="Unassembled WGS sequence"/>
</dbReference>
<dbReference type="EMBL" id="JACHLZ010000001">
    <property type="protein sequence ID" value="MBB5833077.1"/>
    <property type="molecule type" value="Genomic_DNA"/>
</dbReference>
<keyword evidence="1" id="KW-0472">Membrane</keyword>
<feature type="transmembrane region" description="Helical" evidence="1">
    <location>
        <begin position="81"/>
        <end position="106"/>
    </location>
</feature>
<comment type="caution">
    <text evidence="2">The sequence shown here is derived from an EMBL/GenBank/DDBJ whole genome shotgun (WGS) entry which is preliminary data.</text>
</comment>
<name>A0A841AGM3_9MICO</name>
<feature type="transmembrane region" description="Helical" evidence="1">
    <location>
        <begin position="20"/>
        <end position="40"/>
    </location>
</feature>
<proteinExistence type="predicted"/>
<feature type="transmembrane region" description="Helical" evidence="1">
    <location>
        <begin position="112"/>
        <end position="132"/>
    </location>
</feature>